<dbReference type="Pfam" id="PF11210">
    <property type="entry name" value="DUF2996"/>
    <property type="match status" value="1"/>
</dbReference>
<dbReference type="AlphaFoldDB" id="P74394"/>
<organism evidence="1 2">
    <name type="scientific">Synechocystis sp. (strain ATCC 27184 / PCC 6803 / Kazusa)</name>
    <dbReference type="NCBI Taxonomy" id="1111708"/>
    <lineage>
        <taxon>Bacteria</taxon>
        <taxon>Bacillati</taxon>
        <taxon>Cyanobacteriota</taxon>
        <taxon>Cyanophyceae</taxon>
        <taxon>Synechococcales</taxon>
        <taxon>Merismopediaceae</taxon>
        <taxon>Synechocystis</taxon>
    </lineage>
</organism>
<dbReference type="PaxDb" id="1148-1653578"/>
<protein>
    <submittedName>
        <fullName evidence="1">Sll0272 protein</fullName>
    </submittedName>
</protein>
<dbReference type="InterPro" id="IPR021374">
    <property type="entry name" value="DUF2996"/>
</dbReference>
<dbReference type="KEGG" id="syn:sll0272"/>
<dbReference type="PIR" id="S76232">
    <property type="entry name" value="S76232"/>
</dbReference>
<dbReference type="PANTHER" id="PTHR36341:SF3">
    <property type="entry name" value="DUF2996 FAMILY PROTEIN"/>
    <property type="match status" value="1"/>
</dbReference>
<keyword evidence="2" id="KW-1185">Reference proteome</keyword>
<dbReference type="IntAct" id="P74394">
    <property type="interactions" value="5"/>
</dbReference>
<dbReference type="EMBL" id="BA000022">
    <property type="protein sequence ID" value="BAA18491.1"/>
    <property type="molecule type" value="Genomic_DNA"/>
</dbReference>
<sequence>MALIPFYVYGDRLPKLMTEAKAPAEKKAKPPAVEEKPFTEFINQDFLPALQSALGKIGLGPVALDFSKKPIAIPGADNTPYWQVQGTWSGDRQISKQFNLYFFQEDIKGPKGFAYSVDNRPPSTLESFMIDERKVTLDLMVLYTLQRLNGQKWLGGN</sequence>
<reference evidence="1 2" key="1">
    <citation type="journal article" date="1995" name="DNA Res.">
        <title>Sequence analysis of the genome of the unicellular cyanobacterium Synechocystis sp. strain PCC6803. I. Sequence features in the 1 Mb region from map positions 64% to 92% of the genome.</title>
        <authorList>
            <person name="Kaneko T."/>
            <person name="Tanaka A."/>
            <person name="Sato S."/>
            <person name="Kotani H."/>
            <person name="Sazuka T."/>
            <person name="Miyajima N."/>
            <person name="Sugiura M."/>
            <person name="Tabata S."/>
        </authorList>
    </citation>
    <scope>NUCLEOTIDE SEQUENCE [LARGE SCALE GENOMIC DNA]</scope>
    <source>
        <strain evidence="2">ATCC 27184 / PCC 6803 / Kazusa</strain>
    </source>
</reference>
<dbReference type="EnsemblBacteria" id="BAA18491">
    <property type="protein sequence ID" value="BAA18491"/>
    <property type="gene ID" value="BAA18491"/>
</dbReference>
<name>P74394_SYNY3</name>
<dbReference type="eggNOG" id="ENOG5031HP9">
    <property type="taxonomic scope" value="Bacteria"/>
</dbReference>
<gene>
    <name evidence="1" type="ordered locus">sll0272</name>
</gene>
<dbReference type="Proteomes" id="UP000001425">
    <property type="component" value="Chromosome"/>
</dbReference>
<dbReference type="STRING" id="1148.gene:10499372"/>
<proteinExistence type="predicted"/>
<dbReference type="PANTHER" id="PTHR36341">
    <property type="entry name" value="DUF2996 FAMILY PROTEIN"/>
    <property type="match status" value="1"/>
</dbReference>
<evidence type="ECO:0000313" key="2">
    <source>
        <dbReference type="Proteomes" id="UP000001425"/>
    </source>
</evidence>
<evidence type="ECO:0000313" key="1">
    <source>
        <dbReference type="EMBL" id="BAA18491.1"/>
    </source>
</evidence>
<dbReference type="InParanoid" id="P74394"/>
<reference evidence="1 2" key="2">
    <citation type="journal article" date="1996" name="DNA Res.">
        <title>Sequence analysis of the genome of the unicellular cyanobacterium Synechocystis sp. strain PCC6803. II. Sequence determination of the entire genome and assignment of potential protein-coding regions.</title>
        <authorList>
            <person name="Kaneko T."/>
            <person name="Sato S."/>
            <person name="Kotani H."/>
            <person name="Tanaka A."/>
            <person name="Asamizu E."/>
            <person name="Nakamura Y."/>
            <person name="Miyajima N."/>
            <person name="Hirosawa M."/>
            <person name="Sugiura M."/>
            <person name="Sasamoto S."/>
            <person name="Kimura T."/>
            <person name="Hosouchi T."/>
            <person name="Matsuno A."/>
            <person name="Muraki A."/>
            <person name="Nakazaki N."/>
            <person name="Naruo K."/>
            <person name="Okumura S."/>
            <person name="Shimpo S."/>
            <person name="Takeuchi C."/>
            <person name="Wada T."/>
            <person name="Watanabe A."/>
            <person name="Yamada M."/>
            <person name="Yasuda M."/>
            <person name="Tabata S."/>
        </authorList>
    </citation>
    <scope>NUCLEOTIDE SEQUENCE [LARGE SCALE GENOMIC DNA]</scope>
    <source>
        <strain evidence="2">ATCC 27184 / PCC 6803 / Kazusa</strain>
    </source>
</reference>
<accession>P74394</accession>